<keyword evidence="3" id="KW-1185">Reference proteome</keyword>
<proteinExistence type="predicted"/>
<evidence type="ECO:0000313" key="2">
    <source>
        <dbReference type="EMBL" id="MBC6468816.1"/>
    </source>
</evidence>
<evidence type="ECO:0008006" key="4">
    <source>
        <dbReference type="Google" id="ProtNLM"/>
    </source>
</evidence>
<organism evidence="2 3">
    <name type="scientific">Actinomadura alba</name>
    <dbReference type="NCBI Taxonomy" id="406431"/>
    <lineage>
        <taxon>Bacteria</taxon>
        <taxon>Bacillati</taxon>
        <taxon>Actinomycetota</taxon>
        <taxon>Actinomycetes</taxon>
        <taxon>Streptosporangiales</taxon>
        <taxon>Thermomonosporaceae</taxon>
        <taxon>Actinomadura</taxon>
    </lineage>
</organism>
<feature type="signal peptide" evidence="1">
    <location>
        <begin position="1"/>
        <end position="22"/>
    </location>
</feature>
<keyword evidence="1" id="KW-0732">Signal</keyword>
<evidence type="ECO:0000313" key="3">
    <source>
        <dbReference type="Proteomes" id="UP000805614"/>
    </source>
</evidence>
<dbReference type="PROSITE" id="PS51257">
    <property type="entry name" value="PROKAR_LIPOPROTEIN"/>
    <property type="match status" value="1"/>
</dbReference>
<dbReference type="RefSeq" id="WP_187245859.1">
    <property type="nucleotide sequence ID" value="NZ_JABVEC010000021.1"/>
</dbReference>
<comment type="caution">
    <text evidence="2">The sequence shown here is derived from an EMBL/GenBank/DDBJ whole genome shotgun (WGS) entry which is preliminary data.</text>
</comment>
<feature type="chain" id="PRO_5046697169" description="Lipoprotein" evidence="1">
    <location>
        <begin position="23"/>
        <end position="308"/>
    </location>
</feature>
<reference evidence="2 3" key="1">
    <citation type="submission" date="2020-06" db="EMBL/GenBank/DDBJ databases">
        <title>Actinomadura xiongansis sp. nov., isolated from soil of Baiyangdian.</title>
        <authorList>
            <person name="Zhang X."/>
        </authorList>
    </citation>
    <scope>NUCLEOTIDE SEQUENCE [LARGE SCALE GENOMIC DNA]</scope>
    <source>
        <strain evidence="2 3">HBUM206468</strain>
    </source>
</reference>
<sequence>MNQSIKCFVAAVAISLSGSLVSACGGDSSDAEGKGEGNAKLSLASVRGSWQEAKVLRQAEEQLMTQCMKAKGQKYIASPIPDSEPKWDSFGRWNTVEPGDDVQRARRTGYNFQDFQARQKSTPPDLNGAYLKTLSPTEQQKWDLAIKGDKTVKVSVPGSGEGERPAGGCYGDIQKQLYGDLNKWYQAQGTIDMLAGPVGALVAQDQQTRRVEDDWPKCMATKGYRYKHPRDAQSEGFKLAERGSKDKEIKLAVAAAECDKQVGFTSTMRNVWDSHQAKVIADREGQIIAYRTLRMEALKRAHSVLRNS</sequence>
<accession>A0ABR7LVJ2</accession>
<dbReference type="EMBL" id="JABVEC010000021">
    <property type="protein sequence ID" value="MBC6468816.1"/>
    <property type="molecule type" value="Genomic_DNA"/>
</dbReference>
<gene>
    <name evidence="2" type="ORF">HKK74_25455</name>
</gene>
<protein>
    <recommendedName>
        <fullName evidence="4">Lipoprotein</fullName>
    </recommendedName>
</protein>
<name>A0ABR7LVJ2_9ACTN</name>
<evidence type="ECO:0000256" key="1">
    <source>
        <dbReference type="SAM" id="SignalP"/>
    </source>
</evidence>
<dbReference type="Proteomes" id="UP000805614">
    <property type="component" value="Unassembled WGS sequence"/>
</dbReference>